<comment type="caution">
    <text evidence="2">The sequence shown here is derived from an EMBL/GenBank/DDBJ whole genome shotgun (WGS) entry which is preliminary data.</text>
</comment>
<keyword evidence="1" id="KW-0472">Membrane</keyword>
<evidence type="ECO:0000313" key="2">
    <source>
        <dbReference type="EMBL" id="MBZ0155120.1"/>
    </source>
</evidence>
<evidence type="ECO:0000313" key="3">
    <source>
        <dbReference type="Proteomes" id="UP000705867"/>
    </source>
</evidence>
<accession>A0A953J9P9</accession>
<dbReference type="InterPro" id="IPR052959">
    <property type="entry name" value="Inner_membrane_assoc"/>
</dbReference>
<dbReference type="Proteomes" id="UP000705867">
    <property type="component" value="Unassembled WGS sequence"/>
</dbReference>
<dbReference type="Pfam" id="PF04341">
    <property type="entry name" value="DUF485"/>
    <property type="match status" value="1"/>
</dbReference>
<feature type="transmembrane region" description="Helical" evidence="1">
    <location>
        <begin position="25"/>
        <end position="46"/>
    </location>
</feature>
<name>A0A953J9P9_9BACT</name>
<proteinExistence type="predicted"/>
<reference evidence="2" key="1">
    <citation type="journal article" date="2021" name="bioRxiv">
        <title>Unraveling nitrogen, sulfur and carbon metabolic pathways and microbial community transcriptional responses to substrate deprivation and toxicity stresses in a bioreactor mimicking anoxic brackish coastal sediment conditions.</title>
        <authorList>
            <person name="Martins P.D."/>
            <person name="Echeveste M.J."/>
            <person name="Arshad A."/>
            <person name="Kurth J."/>
            <person name="Ouboter H."/>
            <person name="Jetten M.S.M."/>
            <person name="Welte C.U."/>
        </authorList>
    </citation>
    <scope>NUCLEOTIDE SEQUENCE</scope>
    <source>
        <strain evidence="2">MAG_39</strain>
    </source>
</reference>
<gene>
    <name evidence="2" type="ORF">K8I29_02765</name>
</gene>
<dbReference type="AlphaFoldDB" id="A0A953J9P9"/>
<organism evidence="2 3">
    <name type="scientific">Candidatus Nitrobium versatile</name>
    <dbReference type="NCBI Taxonomy" id="2884831"/>
    <lineage>
        <taxon>Bacteria</taxon>
        <taxon>Pseudomonadati</taxon>
        <taxon>Nitrospirota</taxon>
        <taxon>Nitrospiria</taxon>
        <taxon>Nitrospirales</taxon>
        <taxon>Nitrospiraceae</taxon>
        <taxon>Candidatus Nitrobium</taxon>
    </lineage>
</organism>
<keyword evidence="1" id="KW-0812">Transmembrane</keyword>
<dbReference type="PANTHER" id="PTHR38598">
    <property type="entry name" value="INNER MEMBRANE PROTEIN YJCH"/>
    <property type="match status" value="1"/>
</dbReference>
<keyword evidence="1" id="KW-1133">Transmembrane helix</keyword>
<protein>
    <submittedName>
        <fullName evidence="2">DUF485 domain-containing protein</fullName>
    </submittedName>
</protein>
<reference evidence="2" key="2">
    <citation type="submission" date="2021-08" db="EMBL/GenBank/DDBJ databases">
        <authorList>
            <person name="Dalcin Martins P."/>
        </authorList>
    </citation>
    <scope>NUCLEOTIDE SEQUENCE</scope>
    <source>
        <strain evidence="2">MAG_39</strain>
    </source>
</reference>
<feature type="transmembrane region" description="Helical" evidence="1">
    <location>
        <begin position="58"/>
        <end position="81"/>
    </location>
</feature>
<dbReference type="PANTHER" id="PTHR38598:SF1">
    <property type="entry name" value="INNER MEMBRANE PROTEIN YJCH"/>
    <property type="match status" value="1"/>
</dbReference>
<dbReference type="EMBL" id="JAIOIV010000019">
    <property type="protein sequence ID" value="MBZ0155120.1"/>
    <property type="molecule type" value="Genomic_DNA"/>
</dbReference>
<sequence length="101" mass="11217">MNHKSAHEILEDPDFKSLSGQKNTISLILTLLELVLYFGFIALIAFNRPFLATKMSGVITIGIPIAVGTIVLSWVLTGIYIRWANNKYDVLVKKVKEKIGG</sequence>
<dbReference type="InterPro" id="IPR007436">
    <property type="entry name" value="DUF485"/>
</dbReference>
<evidence type="ECO:0000256" key="1">
    <source>
        <dbReference type="SAM" id="Phobius"/>
    </source>
</evidence>
<dbReference type="GO" id="GO:0005886">
    <property type="term" value="C:plasma membrane"/>
    <property type="evidence" value="ECO:0007669"/>
    <property type="project" value="TreeGrafter"/>
</dbReference>